<protein>
    <recommendedName>
        <fullName evidence="7">tRNA/rRNA methyltransferase SpoU type domain-containing protein</fullName>
    </recommendedName>
</protein>
<dbReference type="Gene3D" id="3.40.1280.10">
    <property type="match status" value="1"/>
</dbReference>
<dbReference type="EMBL" id="WJXA01000001">
    <property type="protein sequence ID" value="KAF7152946.1"/>
    <property type="molecule type" value="Genomic_DNA"/>
</dbReference>
<dbReference type="CDD" id="cd18094">
    <property type="entry name" value="SpoU-like_TrmL"/>
    <property type="match status" value="1"/>
</dbReference>
<evidence type="ECO:0000313" key="8">
    <source>
        <dbReference type="EMBL" id="KAF7152946.1"/>
    </source>
</evidence>
<keyword evidence="9" id="KW-1185">Reference proteome</keyword>
<keyword evidence="2" id="KW-0489">Methyltransferase</keyword>
<name>A0A834HIC4_RHOSS</name>
<dbReference type="AlphaFoldDB" id="A0A834HIC4"/>
<evidence type="ECO:0000259" key="7">
    <source>
        <dbReference type="Pfam" id="PF00588"/>
    </source>
</evidence>
<evidence type="ECO:0000256" key="4">
    <source>
        <dbReference type="ARBA" id="ARBA00022691"/>
    </source>
</evidence>
<proteinExistence type="inferred from homology"/>
<evidence type="ECO:0000256" key="5">
    <source>
        <dbReference type="ARBA" id="ARBA00022694"/>
    </source>
</evidence>
<evidence type="ECO:0000256" key="2">
    <source>
        <dbReference type="ARBA" id="ARBA00022603"/>
    </source>
</evidence>
<gene>
    <name evidence="8" type="ORF">RHSIM_Rhsim01G0130800</name>
</gene>
<dbReference type="Proteomes" id="UP000626092">
    <property type="component" value="Unassembled WGS sequence"/>
</dbReference>
<dbReference type="InterPro" id="IPR029028">
    <property type="entry name" value="Alpha/beta_knot_MTases"/>
</dbReference>
<dbReference type="PANTHER" id="PTHR42971">
    <property type="entry name" value="TRNA (CYTIDINE(34)-2'-O)-METHYLTRANSFERASE"/>
    <property type="match status" value="1"/>
</dbReference>
<keyword evidence="5" id="KW-0819">tRNA processing</keyword>
<organism evidence="8 9">
    <name type="scientific">Rhododendron simsii</name>
    <name type="common">Sims's rhododendron</name>
    <dbReference type="NCBI Taxonomy" id="118357"/>
    <lineage>
        <taxon>Eukaryota</taxon>
        <taxon>Viridiplantae</taxon>
        <taxon>Streptophyta</taxon>
        <taxon>Embryophyta</taxon>
        <taxon>Tracheophyta</taxon>
        <taxon>Spermatophyta</taxon>
        <taxon>Magnoliopsida</taxon>
        <taxon>eudicotyledons</taxon>
        <taxon>Gunneridae</taxon>
        <taxon>Pentapetalae</taxon>
        <taxon>asterids</taxon>
        <taxon>Ericales</taxon>
        <taxon>Ericaceae</taxon>
        <taxon>Ericoideae</taxon>
        <taxon>Rhodoreae</taxon>
        <taxon>Rhododendron</taxon>
    </lineage>
</organism>
<evidence type="ECO:0000313" key="9">
    <source>
        <dbReference type="Proteomes" id="UP000626092"/>
    </source>
</evidence>
<comment type="caution">
    <text evidence="8">The sequence shown here is derived from an EMBL/GenBank/DDBJ whole genome shotgun (WGS) entry which is preliminary data.</text>
</comment>
<accession>A0A834HIC4</accession>
<feature type="domain" description="tRNA/rRNA methyltransferase SpoU type" evidence="7">
    <location>
        <begin position="243"/>
        <end position="301"/>
    </location>
</feature>
<keyword evidence="3" id="KW-0808">Transferase</keyword>
<dbReference type="InterPro" id="IPR016914">
    <property type="entry name" value="TrmL"/>
</dbReference>
<feature type="domain" description="tRNA/rRNA methyltransferase SpoU type" evidence="7">
    <location>
        <begin position="80"/>
        <end position="168"/>
    </location>
</feature>
<dbReference type="InterPro" id="IPR029026">
    <property type="entry name" value="tRNA_m1G_MTases_N"/>
</dbReference>
<dbReference type="HAMAP" id="MF_01885">
    <property type="entry name" value="tRNA_methyltr_TrmL"/>
    <property type="match status" value="1"/>
</dbReference>
<dbReference type="GO" id="GO:0003723">
    <property type="term" value="F:RNA binding"/>
    <property type="evidence" value="ECO:0007669"/>
    <property type="project" value="InterPro"/>
</dbReference>
<dbReference type="SUPFAM" id="SSF75217">
    <property type="entry name" value="alpha/beta knot"/>
    <property type="match status" value="2"/>
</dbReference>
<dbReference type="GO" id="GO:0002130">
    <property type="term" value="P:wobble position ribose methylation"/>
    <property type="evidence" value="ECO:0007669"/>
    <property type="project" value="TreeGrafter"/>
</dbReference>
<keyword evidence="1" id="KW-0963">Cytoplasm</keyword>
<dbReference type="PANTHER" id="PTHR42971:SF1">
    <property type="entry name" value="TRNA (CYTIDINE(34)-2'-O)-METHYLTRANSFERASE"/>
    <property type="match status" value="1"/>
</dbReference>
<dbReference type="GO" id="GO:0008173">
    <property type="term" value="F:RNA methyltransferase activity"/>
    <property type="evidence" value="ECO:0007669"/>
    <property type="project" value="InterPro"/>
</dbReference>
<evidence type="ECO:0000256" key="3">
    <source>
        <dbReference type="ARBA" id="ARBA00022679"/>
    </source>
</evidence>
<dbReference type="Pfam" id="PF00588">
    <property type="entry name" value="SpoU_methylase"/>
    <property type="match status" value="2"/>
</dbReference>
<dbReference type="OrthoDB" id="5580682at2759"/>
<keyword evidence="4" id="KW-0949">S-adenosyl-L-methionine</keyword>
<feature type="region of interest" description="Disordered" evidence="6">
    <location>
        <begin position="213"/>
        <end position="239"/>
    </location>
</feature>
<evidence type="ECO:0000256" key="6">
    <source>
        <dbReference type="SAM" id="MobiDB-lite"/>
    </source>
</evidence>
<dbReference type="InterPro" id="IPR001537">
    <property type="entry name" value="SpoU_MeTrfase"/>
</dbReference>
<sequence>MDPSTGLKTLNILSTTPLHFRSRSSSLFRPLQFPQFNTNFTFSMSYSISDFAFAAERGSCSSVINGVGEAVSEGSQNKVLQVVLVSPQIPGNTGCIARTCAASAVGLHLVGPLGFQVDDAKLKRAGLDYWPYVVVKVHDSWAEFRNHFSQQNGEKRLLAFTKRGRTIHSNFHHHLVSDMGEAFIKRTEDSHLLLIVESRRKQLLRPLLQLARGDDQTPTNHTSVRPQGHPAPSEQFAHRSDVRHATHEYSYRRGDWLVFGSETCGLPHEALLDCADGIRIPMVETYVRCLNLSVSVGIALYEASRQLNYEQLQIPTETCMDGDKSFIAEDIFA</sequence>
<feature type="compositionally biased region" description="Polar residues" evidence="6">
    <location>
        <begin position="216"/>
        <end position="225"/>
    </location>
</feature>
<reference evidence="8" key="1">
    <citation type="submission" date="2019-11" db="EMBL/GenBank/DDBJ databases">
        <authorList>
            <person name="Liu Y."/>
            <person name="Hou J."/>
            <person name="Li T.-Q."/>
            <person name="Guan C.-H."/>
            <person name="Wu X."/>
            <person name="Wu H.-Z."/>
            <person name="Ling F."/>
            <person name="Zhang R."/>
            <person name="Shi X.-G."/>
            <person name="Ren J.-P."/>
            <person name="Chen E.-F."/>
            <person name="Sun J.-M."/>
        </authorList>
    </citation>
    <scope>NUCLEOTIDE SEQUENCE</scope>
    <source>
        <strain evidence="8">Adult_tree_wgs_1</strain>
        <tissue evidence="8">Leaves</tissue>
    </source>
</reference>
<evidence type="ECO:0000256" key="1">
    <source>
        <dbReference type="ARBA" id="ARBA00022490"/>
    </source>
</evidence>